<proteinExistence type="predicted"/>
<gene>
    <name evidence="3" type="ORF">PCASD_01209</name>
</gene>
<accession>A0A2N5VLN4</accession>
<evidence type="ECO:0000313" key="3">
    <source>
        <dbReference type="EMBL" id="PLW50902.1"/>
    </source>
</evidence>
<name>A0A2N5VLN4_9BASI</name>
<evidence type="ECO:0000313" key="4">
    <source>
        <dbReference type="Proteomes" id="UP000235392"/>
    </source>
</evidence>
<sequence>MSLPTSPNPEFHTPCIVLLPPSPNPHFWGDLINYLSPSPQPHTQSPQIPSPTPLDHGLPPMSPAPEGFKACDINSDTCFGQRFDSDGRLADTSVNDLLAEMRIDNKPVVDVVAANTQRIAELQTNSRRSQKDIKELKGLLQLSLDVVKIKTTMQQEITQLRAEMAHAREVIDALGASTTSRMEHLESITTMEKNDSSKVKIFREPPYYSHIFFSGEVKETNLFCFFIRNAFERLTEHFPNGKHCILWIAGYFRSADGRMGDWCPSYNWWRGLLGKNAHVQGFNVATGSSLSIFVIEELMTLSAFLSAIEYLFSNHKEFEDARKALKLLKQKGEPIEQFNITFNSLLYSVDLSDASKCEIYAEAINPEIVNLGLQRGGWTGVTNFNACQAMAVILANNVAEVVALKRNTAKGITARVEHNLNSAPNRVNSVPKPPQQAKLTDGTQFKRIPNSLMLCSRRNVLNRVFVPDVAEISTAFMKKTVVVQFLLLTNSLLGIN</sequence>
<comment type="caution">
    <text evidence="3">The sequence shown here is derived from an EMBL/GenBank/DDBJ whole genome shotgun (WGS) entry which is preliminary data.</text>
</comment>
<organism evidence="3 4">
    <name type="scientific">Puccinia coronata f. sp. avenae</name>
    <dbReference type="NCBI Taxonomy" id="200324"/>
    <lineage>
        <taxon>Eukaryota</taxon>
        <taxon>Fungi</taxon>
        <taxon>Dikarya</taxon>
        <taxon>Basidiomycota</taxon>
        <taxon>Pucciniomycotina</taxon>
        <taxon>Pucciniomycetes</taxon>
        <taxon>Pucciniales</taxon>
        <taxon>Pucciniaceae</taxon>
        <taxon>Puccinia</taxon>
    </lineage>
</organism>
<dbReference type="Proteomes" id="UP000235392">
    <property type="component" value="Unassembled WGS sequence"/>
</dbReference>
<dbReference type="AlphaFoldDB" id="A0A2N5VLN4"/>
<evidence type="ECO:0000256" key="2">
    <source>
        <dbReference type="SAM" id="MobiDB-lite"/>
    </source>
</evidence>
<dbReference type="EMBL" id="PGCI01000008">
    <property type="protein sequence ID" value="PLW50902.1"/>
    <property type="molecule type" value="Genomic_DNA"/>
</dbReference>
<reference evidence="3 4" key="1">
    <citation type="submission" date="2017-11" db="EMBL/GenBank/DDBJ databases">
        <title>De novo assembly and phasing of dikaryotic genomes from two isolates of Puccinia coronata f. sp. avenae, the causal agent of oat crown rust.</title>
        <authorList>
            <person name="Miller M.E."/>
            <person name="Zhang Y."/>
            <person name="Omidvar V."/>
            <person name="Sperschneider J."/>
            <person name="Schwessinger B."/>
            <person name="Raley C."/>
            <person name="Palmer J.M."/>
            <person name="Garnica D."/>
            <person name="Upadhyaya N."/>
            <person name="Rathjen J."/>
            <person name="Taylor J.M."/>
            <person name="Park R.F."/>
            <person name="Dodds P.N."/>
            <person name="Hirsch C.D."/>
            <person name="Kianian S.F."/>
            <person name="Figueroa M."/>
        </authorList>
    </citation>
    <scope>NUCLEOTIDE SEQUENCE [LARGE SCALE GENOMIC DNA]</scope>
    <source>
        <strain evidence="3">12SD80</strain>
    </source>
</reference>
<feature type="coiled-coil region" evidence="1">
    <location>
        <begin position="119"/>
        <end position="170"/>
    </location>
</feature>
<keyword evidence="1" id="KW-0175">Coiled coil</keyword>
<evidence type="ECO:0008006" key="5">
    <source>
        <dbReference type="Google" id="ProtNLM"/>
    </source>
</evidence>
<feature type="region of interest" description="Disordered" evidence="2">
    <location>
        <begin position="35"/>
        <end position="64"/>
    </location>
</feature>
<protein>
    <recommendedName>
        <fullName evidence="5">Retrotransposon gag domain-containing protein</fullName>
    </recommendedName>
</protein>
<evidence type="ECO:0000256" key="1">
    <source>
        <dbReference type="SAM" id="Coils"/>
    </source>
</evidence>